<accession>F4XP43</accession>
<protein>
    <submittedName>
        <fullName evidence="1">Uncharacterized protein</fullName>
    </submittedName>
</protein>
<dbReference type="HOGENOM" id="CLU_2991798_0_0_3"/>
<organism evidence="1 2">
    <name type="scientific">Moorena producens 3L</name>
    <dbReference type="NCBI Taxonomy" id="489825"/>
    <lineage>
        <taxon>Bacteria</taxon>
        <taxon>Bacillati</taxon>
        <taxon>Cyanobacteriota</taxon>
        <taxon>Cyanophyceae</taxon>
        <taxon>Coleofasciculales</taxon>
        <taxon>Coleofasciculaceae</taxon>
        <taxon>Moorena</taxon>
    </lineage>
</organism>
<dbReference type="Proteomes" id="UP000003959">
    <property type="component" value="Unassembled WGS sequence"/>
</dbReference>
<reference evidence="2" key="1">
    <citation type="journal article" date="2011" name="Proc. Natl. Acad. Sci. U.S.A.">
        <title>Genomic insights into the physiology and ecology of the marine filamentous cyanobacterium Lyngbya majuscula.</title>
        <authorList>
            <person name="Jones A.C."/>
            <person name="Monroe E.A."/>
            <person name="Podell S."/>
            <person name="Hess W.R."/>
            <person name="Klages S."/>
            <person name="Esquenazi E."/>
            <person name="Niessen S."/>
            <person name="Hoover H."/>
            <person name="Rothmann M."/>
            <person name="Lasken R.S."/>
            <person name="Yates J.R.III."/>
            <person name="Reinhardt R."/>
            <person name="Kube M."/>
            <person name="Burkart M.D."/>
            <person name="Allen E.E."/>
            <person name="Dorrestein P.C."/>
            <person name="Gerwick W.H."/>
            <person name="Gerwick L."/>
        </authorList>
    </citation>
    <scope>NUCLEOTIDE SEQUENCE [LARGE SCALE GENOMIC DNA]</scope>
    <source>
        <strain evidence="2">3L</strain>
    </source>
</reference>
<name>F4XP43_9CYAN</name>
<evidence type="ECO:0000313" key="2">
    <source>
        <dbReference type="Proteomes" id="UP000003959"/>
    </source>
</evidence>
<dbReference type="AlphaFoldDB" id="F4XP43"/>
<sequence>MGNSYQPNLSILDLAAVVGNRELRSSGSPEQELRQTLSEQYFCKRSTIIVALVENYL</sequence>
<proteinExistence type="predicted"/>
<evidence type="ECO:0000313" key="1">
    <source>
        <dbReference type="EMBL" id="EGJ33578.1"/>
    </source>
</evidence>
<dbReference type="EMBL" id="GL890843">
    <property type="protein sequence ID" value="EGJ33578.1"/>
    <property type="molecule type" value="Genomic_DNA"/>
</dbReference>
<gene>
    <name evidence="1" type="ORF">LYNGBM3L_28060</name>
</gene>
<keyword evidence="2" id="KW-1185">Reference proteome</keyword>